<comment type="subcellular location">
    <subcellularLocation>
        <location evidence="1">Membrane</location>
    </subcellularLocation>
</comment>
<sequence length="557" mass="60568">MFSLSSDASRILSAVSKSQAIIEFDLQGKVLTANENFCRALGYELKEIVGNHHRMFCDPAYVTTPAYHDFWARLGRGEYDAGTYRRLAKGNREIWIQASYNPVFRNGKPVKVVKFAADVTEARKKAIDDASKLEALSRSQAVIEFLPTGEILTANENFCNAMGYAPGEIVGKHHSIFCDPTYARTEEYKRFWQRLAQGEFIANEFVRYGKGGKEIWIQAAYNPIVDAEGRVYKVVKFATDVTSRMSAISELAGALRSLSEGDLTKTLERAFVPSMEQLRHDFNATIEKLSETLTTVGHNASAIAAGSRELGDSAEAFSRRTEQQAASVEETAAALEEITTTVADSSQRAEEAGRLVAETKRGAEESGTVVRNAVAAMDQIEKSSREITNIIGVIDDIAFQTNLLALNAGVEAARAGEAGKGFAVVAQEVRELAQRSASAAKEIKALITTSSEHVKNGVGLVGQTGKALEQIVTQVGDINTNVAAIVKASKEQTIGLREINSAINSLDQTTQQNAAMVEESTAASLRLANEADALHMLLAQFRLADSMIRDVVMRRAA</sequence>
<dbReference type="EMBL" id="FMAC01000004">
    <property type="protein sequence ID" value="SCB23512.1"/>
    <property type="molecule type" value="Genomic_DNA"/>
</dbReference>
<keyword evidence="4" id="KW-0807">Transducer</keyword>
<evidence type="ECO:0000259" key="6">
    <source>
        <dbReference type="PROSITE" id="PS50112"/>
    </source>
</evidence>
<dbReference type="PANTHER" id="PTHR43531">
    <property type="entry name" value="PROTEIN ICFG"/>
    <property type="match status" value="1"/>
</dbReference>
<dbReference type="AlphaFoldDB" id="A0A1C3V6X6"/>
<dbReference type="CDD" id="cd11386">
    <property type="entry name" value="MCP_signal"/>
    <property type="match status" value="1"/>
</dbReference>
<dbReference type="InterPro" id="IPR004089">
    <property type="entry name" value="MCPsignal_dom"/>
</dbReference>
<dbReference type="GO" id="GO:0007165">
    <property type="term" value="P:signal transduction"/>
    <property type="evidence" value="ECO:0007669"/>
    <property type="project" value="UniProtKB-KW"/>
</dbReference>
<accession>A0A1C3V6X6</accession>
<dbReference type="OrthoDB" id="9765776at2"/>
<dbReference type="Gene3D" id="3.30.450.20">
    <property type="entry name" value="PAS domain"/>
    <property type="match status" value="2"/>
</dbReference>
<gene>
    <name evidence="9" type="ORF">GA0061100_104507</name>
</gene>
<evidence type="ECO:0000256" key="2">
    <source>
        <dbReference type="ARBA" id="ARBA00022500"/>
    </source>
</evidence>
<dbReference type="PRINTS" id="PR00260">
    <property type="entry name" value="CHEMTRNSDUCR"/>
</dbReference>
<comment type="similarity">
    <text evidence="3">Belongs to the methyl-accepting chemotaxis (MCP) protein family.</text>
</comment>
<feature type="domain" description="PAS" evidence="6">
    <location>
        <begin position="4"/>
        <end position="51"/>
    </location>
</feature>
<evidence type="ECO:0000259" key="5">
    <source>
        <dbReference type="PROSITE" id="PS50111"/>
    </source>
</evidence>
<dbReference type="SMART" id="SM00091">
    <property type="entry name" value="PAS"/>
    <property type="match status" value="2"/>
</dbReference>
<dbReference type="GO" id="GO:0004888">
    <property type="term" value="F:transmembrane signaling receptor activity"/>
    <property type="evidence" value="ECO:0007669"/>
    <property type="project" value="InterPro"/>
</dbReference>
<dbReference type="InterPro" id="IPR035965">
    <property type="entry name" value="PAS-like_dom_sf"/>
</dbReference>
<reference evidence="10" key="1">
    <citation type="submission" date="2016-08" db="EMBL/GenBank/DDBJ databases">
        <authorList>
            <person name="Varghese N."/>
            <person name="Submissions Spin"/>
        </authorList>
    </citation>
    <scope>NUCLEOTIDE SEQUENCE [LARGE SCALE GENOMIC DNA]</scope>
    <source>
        <strain evidence="10">CCBAU 57015</strain>
    </source>
</reference>
<dbReference type="InterPro" id="IPR001610">
    <property type="entry name" value="PAC"/>
</dbReference>
<dbReference type="PROSITE" id="PS50112">
    <property type="entry name" value="PAS"/>
    <property type="match status" value="1"/>
</dbReference>
<dbReference type="STRING" id="52131.GA0061100_104507"/>
<evidence type="ECO:0000256" key="4">
    <source>
        <dbReference type="PROSITE-ProRule" id="PRU00284"/>
    </source>
</evidence>
<dbReference type="Proteomes" id="UP000186228">
    <property type="component" value="Unassembled WGS sequence"/>
</dbReference>
<dbReference type="SMART" id="SM00086">
    <property type="entry name" value="PAC"/>
    <property type="match status" value="2"/>
</dbReference>
<dbReference type="NCBIfam" id="TIGR00229">
    <property type="entry name" value="sensory_box"/>
    <property type="match status" value="2"/>
</dbReference>
<protein>
    <submittedName>
        <fullName evidence="9">Methyl-accepting chemotaxis sensory transducer with Pas/Pac sensor</fullName>
    </submittedName>
</protein>
<dbReference type="Gene3D" id="1.10.287.950">
    <property type="entry name" value="Methyl-accepting chemotaxis protein"/>
    <property type="match status" value="1"/>
</dbReference>
<evidence type="ECO:0000313" key="9">
    <source>
        <dbReference type="EMBL" id="SCB23512.1"/>
    </source>
</evidence>
<dbReference type="FunFam" id="1.10.287.950:FF:000001">
    <property type="entry name" value="Methyl-accepting chemotaxis sensory transducer"/>
    <property type="match status" value="1"/>
</dbReference>
<dbReference type="RefSeq" id="WP_075853718.1">
    <property type="nucleotide sequence ID" value="NZ_FMAC01000004.1"/>
</dbReference>
<feature type="domain" description="PAC" evidence="7">
    <location>
        <begin position="199"/>
        <end position="253"/>
    </location>
</feature>
<dbReference type="InterPro" id="IPR003660">
    <property type="entry name" value="HAMP_dom"/>
</dbReference>
<name>A0A1C3V6X6_9HYPH</name>
<evidence type="ECO:0000259" key="8">
    <source>
        <dbReference type="PROSITE" id="PS50885"/>
    </source>
</evidence>
<dbReference type="Pfam" id="PF08447">
    <property type="entry name" value="PAS_3"/>
    <property type="match status" value="2"/>
</dbReference>
<dbReference type="GO" id="GO:0016020">
    <property type="term" value="C:membrane"/>
    <property type="evidence" value="ECO:0007669"/>
    <property type="project" value="UniProtKB-SubCell"/>
</dbReference>
<dbReference type="PANTHER" id="PTHR43531:SF11">
    <property type="entry name" value="METHYL-ACCEPTING CHEMOTAXIS PROTEIN 3"/>
    <property type="match status" value="1"/>
</dbReference>
<feature type="domain" description="Methyl-accepting transducer" evidence="5">
    <location>
        <begin position="299"/>
        <end position="528"/>
    </location>
</feature>
<keyword evidence="10" id="KW-1185">Reference proteome</keyword>
<dbReference type="InterPro" id="IPR004090">
    <property type="entry name" value="Chemotax_Me-accpt_rcpt"/>
</dbReference>
<evidence type="ECO:0000259" key="7">
    <source>
        <dbReference type="PROSITE" id="PS50113"/>
    </source>
</evidence>
<dbReference type="SMART" id="SM00283">
    <property type="entry name" value="MA"/>
    <property type="match status" value="1"/>
</dbReference>
<evidence type="ECO:0000256" key="1">
    <source>
        <dbReference type="ARBA" id="ARBA00004370"/>
    </source>
</evidence>
<feature type="domain" description="HAMP" evidence="8">
    <location>
        <begin position="242"/>
        <end position="294"/>
    </location>
</feature>
<dbReference type="PROSITE" id="PS50885">
    <property type="entry name" value="HAMP"/>
    <property type="match status" value="1"/>
</dbReference>
<evidence type="ECO:0000256" key="3">
    <source>
        <dbReference type="ARBA" id="ARBA00029447"/>
    </source>
</evidence>
<dbReference type="InterPro" id="IPR051310">
    <property type="entry name" value="MCP_chemotaxis"/>
</dbReference>
<dbReference type="GO" id="GO:0006935">
    <property type="term" value="P:chemotaxis"/>
    <property type="evidence" value="ECO:0007669"/>
    <property type="project" value="UniProtKB-KW"/>
</dbReference>
<dbReference type="SUPFAM" id="SSF55785">
    <property type="entry name" value="PYP-like sensor domain (PAS domain)"/>
    <property type="match status" value="2"/>
</dbReference>
<dbReference type="CDD" id="cd00130">
    <property type="entry name" value="PAS"/>
    <property type="match status" value="2"/>
</dbReference>
<dbReference type="PROSITE" id="PS50113">
    <property type="entry name" value="PAC"/>
    <property type="match status" value="1"/>
</dbReference>
<dbReference type="InterPro" id="IPR013655">
    <property type="entry name" value="PAS_fold_3"/>
</dbReference>
<proteinExistence type="inferred from homology"/>
<evidence type="ECO:0000313" key="10">
    <source>
        <dbReference type="Proteomes" id="UP000186228"/>
    </source>
</evidence>
<dbReference type="Pfam" id="PF00015">
    <property type="entry name" value="MCPsignal"/>
    <property type="match status" value="1"/>
</dbReference>
<dbReference type="SUPFAM" id="SSF58104">
    <property type="entry name" value="Methyl-accepting chemotaxis protein (MCP) signaling domain"/>
    <property type="match status" value="1"/>
</dbReference>
<dbReference type="PROSITE" id="PS50111">
    <property type="entry name" value="CHEMOTAXIS_TRANSDUC_2"/>
    <property type="match status" value="1"/>
</dbReference>
<dbReference type="InterPro" id="IPR000014">
    <property type="entry name" value="PAS"/>
</dbReference>
<keyword evidence="2" id="KW-0145">Chemotaxis</keyword>
<organism evidence="9 10">
    <name type="scientific">Rhizobium hainanense</name>
    <dbReference type="NCBI Taxonomy" id="52131"/>
    <lineage>
        <taxon>Bacteria</taxon>
        <taxon>Pseudomonadati</taxon>
        <taxon>Pseudomonadota</taxon>
        <taxon>Alphaproteobacteria</taxon>
        <taxon>Hyphomicrobiales</taxon>
        <taxon>Rhizobiaceae</taxon>
        <taxon>Rhizobium/Agrobacterium group</taxon>
        <taxon>Rhizobium</taxon>
    </lineage>
</organism>
<dbReference type="InterPro" id="IPR000700">
    <property type="entry name" value="PAS-assoc_C"/>
</dbReference>